<sequence length="937" mass="104892">MSHPTTSFDLYLCGPSLSSTGFPPKGGHTYNLIKDLLRSELKGHVIFEADLNIKDNASLFHQLVPESSLKTRHIEQIKYYVYLQGVWNFSCKKRPKLTNQNNDSGSGDSDDESGTSTDIVDTDAEALDSECSGIISQDTDGTWSCDEYDGTAEPGSKRGQFANSPIPDPYIAQKPDIALFYYKSKAYEKTWIDVLSFVEHTTSDFSKRYSIMAVLLKGQGLFCCGMACYHVQDPVDGKEYAMKDCWVTEVKRYHEVDVLERVKGIPNVVQLIDHWDVQFNGEPDCTACIWDGYGALLGDRLDKRFCNRDPLWDFSSRKELICTFHDFMVGISYFIDFDHTSIIKEGETFTVSFGTGTVPYISMHILKKMSKNADIIKKSKTTIDTKKSNSNTNSITQLELYSRAHGTLAPTWDKTTMPWADAYENLGTTSGLLATFLVKKGAMSEDDILMDRVSEYFTEFKPIINKWCTQIHHMESNLEGAIIHEHIFQMLAKFITKLNNEEPSPLPSPPLPVAPPSAPNAIMIMSSGTMPPRKKPRCSSPDLEAPAHQSSRPNCGVGGHAAQLQRVGETVAAPTRKGLKGNDLQISSSEENPMAPSQLQKGKKKNKIASILRLPLPIQINMWLTLLKGLDSRNLGLMVTKQLEGINMPMDRYADNGMDFDKNMDQPCPDNEAQGGVEPVASNDKLTDPEQDEAYDVLKHHHAKNGQQKAPSLTYLLKGKGKEQAHTFKLPGGASTVQVMAKLEMQLQAVLATPVPESQEALNLAREVLDTVLWTYHEKKIKLERELKKIVVSIAKRAYNIFLQGSTGNFKNFMVQALKDACLEFYYSNSKKALKNMDEFHQTIPINAMLLVAVVLKGIISGFHETGTNKVPELTAEQCRAHFVNLWKSIDTLLDVPEHHEELEDMLEQWARIGMGDFNEYADGSTIITTVWIMFTV</sequence>
<dbReference type="Pfam" id="PF20149">
    <property type="entry name" value="DUF6532"/>
    <property type="match status" value="1"/>
</dbReference>
<feature type="domain" description="DUF6532" evidence="3">
    <location>
        <begin position="810"/>
        <end position="892"/>
    </location>
</feature>
<feature type="region of interest" description="Disordered" evidence="1">
    <location>
        <begin position="527"/>
        <end position="559"/>
    </location>
</feature>
<dbReference type="RefSeq" id="XP_041193885.1">
    <property type="nucleotide sequence ID" value="XM_041332821.1"/>
</dbReference>
<dbReference type="OrthoDB" id="2655174at2759"/>
<proteinExistence type="predicted"/>
<dbReference type="EMBL" id="JABBWG010000013">
    <property type="protein sequence ID" value="KAG1817643.1"/>
    <property type="molecule type" value="Genomic_DNA"/>
</dbReference>
<dbReference type="Proteomes" id="UP000807769">
    <property type="component" value="Unassembled WGS sequence"/>
</dbReference>
<evidence type="ECO:0000259" key="2">
    <source>
        <dbReference type="Pfam" id="PF17667"/>
    </source>
</evidence>
<keyword evidence="5" id="KW-1185">Reference proteome</keyword>
<feature type="region of interest" description="Disordered" evidence="1">
    <location>
        <begin position="148"/>
        <end position="167"/>
    </location>
</feature>
<dbReference type="Pfam" id="PF17667">
    <property type="entry name" value="Pkinase_fungal"/>
    <property type="match status" value="1"/>
</dbReference>
<dbReference type="SUPFAM" id="SSF56112">
    <property type="entry name" value="Protein kinase-like (PK-like)"/>
    <property type="match status" value="1"/>
</dbReference>
<feature type="region of interest" description="Disordered" evidence="1">
    <location>
        <begin position="574"/>
        <end position="602"/>
    </location>
</feature>
<dbReference type="GeneID" id="64626838"/>
<organism evidence="4 5">
    <name type="scientific">Suillus subaureus</name>
    <dbReference type="NCBI Taxonomy" id="48587"/>
    <lineage>
        <taxon>Eukaryota</taxon>
        <taxon>Fungi</taxon>
        <taxon>Dikarya</taxon>
        <taxon>Basidiomycota</taxon>
        <taxon>Agaricomycotina</taxon>
        <taxon>Agaricomycetes</taxon>
        <taxon>Agaricomycetidae</taxon>
        <taxon>Boletales</taxon>
        <taxon>Suillineae</taxon>
        <taxon>Suillaceae</taxon>
        <taxon>Suillus</taxon>
    </lineage>
</organism>
<dbReference type="AlphaFoldDB" id="A0A9P7JED3"/>
<feature type="domain" description="Fungal-type protein kinase" evidence="2">
    <location>
        <begin position="201"/>
        <end position="289"/>
    </location>
</feature>
<comment type="caution">
    <text evidence="4">The sequence shown here is derived from an EMBL/GenBank/DDBJ whole genome shotgun (WGS) entry which is preliminary data.</text>
</comment>
<reference evidence="4" key="1">
    <citation type="journal article" date="2020" name="New Phytol.">
        <title>Comparative genomics reveals dynamic genome evolution in host specialist ectomycorrhizal fungi.</title>
        <authorList>
            <person name="Lofgren L.A."/>
            <person name="Nguyen N.H."/>
            <person name="Vilgalys R."/>
            <person name="Ruytinx J."/>
            <person name="Liao H.L."/>
            <person name="Branco S."/>
            <person name="Kuo A."/>
            <person name="LaButti K."/>
            <person name="Lipzen A."/>
            <person name="Andreopoulos W."/>
            <person name="Pangilinan J."/>
            <person name="Riley R."/>
            <person name="Hundley H."/>
            <person name="Na H."/>
            <person name="Barry K."/>
            <person name="Grigoriev I.V."/>
            <person name="Stajich J.E."/>
            <person name="Kennedy P.G."/>
        </authorList>
    </citation>
    <scope>NUCLEOTIDE SEQUENCE</scope>
    <source>
        <strain evidence="4">MN1</strain>
    </source>
</reference>
<protein>
    <submittedName>
        <fullName evidence="4">Uncharacterized protein</fullName>
    </submittedName>
</protein>
<dbReference type="InterPro" id="IPR045341">
    <property type="entry name" value="DUF6532"/>
</dbReference>
<name>A0A9P7JED3_9AGAM</name>
<gene>
    <name evidence="4" type="ORF">BJ212DRAFT_1299172</name>
</gene>
<evidence type="ECO:0000259" key="3">
    <source>
        <dbReference type="Pfam" id="PF20149"/>
    </source>
</evidence>
<evidence type="ECO:0000313" key="4">
    <source>
        <dbReference type="EMBL" id="KAG1817643.1"/>
    </source>
</evidence>
<evidence type="ECO:0000313" key="5">
    <source>
        <dbReference type="Proteomes" id="UP000807769"/>
    </source>
</evidence>
<feature type="compositionally biased region" description="Low complexity" evidence="1">
    <location>
        <begin position="98"/>
        <end position="107"/>
    </location>
</feature>
<dbReference type="InterPro" id="IPR011009">
    <property type="entry name" value="Kinase-like_dom_sf"/>
</dbReference>
<feature type="region of interest" description="Disordered" evidence="1">
    <location>
        <begin position="98"/>
        <end position="118"/>
    </location>
</feature>
<feature type="compositionally biased region" description="Polar residues" evidence="1">
    <location>
        <begin position="584"/>
        <end position="600"/>
    </location>
</feature>
<dbReference type="InterPro" id="IPR040976">
    <property type="entry name" value="Pkinase_fungal"/>
</dbReference>
<evidence type="ECO:0000256" key="1">
    <source>
        <dbReference type="SAM" id="MobiDB-lite"/>
    </source>
</evidence>
<accession>A0A9P7JED3</accession>